<gene>
    <name evidence="2" type="ORF">UT30_C0044G0004</name>
</gene>
<keyword evidence="1" id="KW-0812">Transmembrane</keyword>
<evidence type="ECO:0000256" key="1">
    <source>
        <dbReference type="SAM" id="Phobius"/>
    </source>
</evidence>
<name>A0A0G0MIF1_9BACT</name>
<comment type="caution">
    <text evidence="2">The sequence shown here is derived from an EMBL/GenBank/DDBJ whole genome shotgun (WGS) entry which is preliminary data.</text>
</comment>
<protein>
    <submittedName>
        <fullName evidence="2">Uncharacterized protein</fullName>
    </submittedName>
</protein>
<evidence type="ECO:0000313" key="3">
    <source>
        <dbReference type="Proteomes" id="UP000033935"/>
    </source>
</evidence>
<organism evidence="2 3">
    <name type="scientific">Candidatus Uhrbacteria bacterium GW2011_GWF2_39_13</name>
    <dbReference type="NCBI Taxonomy" id="1618995"/>
    <lineage>
        <taxon>Bacteria</taxon>
        <taxon>Candidatus Uhriibacteriota</taxon>
    </lineage>
</organism>
<evidence type="ECO:0000313" key="2">
    <source>
        <dbReference type="EMBL" id="KKR02933.1"/>
    </source>
</evidence>
<keyword evidence="1" id="KW-1133">Transmembrane helix</keyword>
<proteinExistence type="predicted"/>
<feature type="transmembrane region" description="Helical" evidence="1">
    <location>
        <begin position="7"/>
        <end position="26"/>
    </location>
</feature>
<sequence>MKKIINWPLILFIGLTICLPASFYLLNSKNNNEIKENCYKKIEFTLESQKNIEPKYYDIIWDNLEFKNQKLTVINENLTEEEKQSGDYDKETEIAKIKFTKDEFENSVRLGLADINKDGLNDYLYEIQGRFGYPNFCGNKGCSLFILVSQKNGSYKHVECPVVFIGPICVLKSETDEFKNIELLNYTIVDKQINIIEKSILKFDKNENVYNLERRIVK</sequence>
<reference evidence="2 3" key="1">
    <citation type="journal article" date="2015" name="Nature">
        <title>rRNA introns, odd ribosomes, and small enigmatic genomes across a large radiation of phyla.</title>
        <authorList>
            <person name="Brown C.T."/>
            <person name="Hug L.A."/>
            <person name="Thomas B.C."/>
            <person name="Sharon I."/>
            <person name="Castelle C.J."/>
            <person name="Singh A."/>
            <person name="Wilkins M.J."/>
            <person name="Williams K.H."/>
            <person name="Banfield J.F."/>
        </authorList>
    </citation>
    <scope>NUCLEOTIDE SEQUENCE [LARGE SCALE GENOMIC DNA]</scope>
</reference>
<dbReference type="AlphaFoldDB" id="A0A0G0MIF1"/>
<accession>A0A0G0MIF1</accession>
<keyword evidence="1" id="KW-0472">Membrane</keyword>
<dbReference type="Proteomes" id="UP000033935">
    <property type="component" value="Unassembled WGS sequence"/>
</dbReference>
<dbReference type="EMBL" id="LBWG01000044">
    <property type="protein sequence ID" value="KKR02933.1"/>
    <property type="molecule type" value="Genomic_DNA"/>
</dbReference>